<organism evidence="2 3">
    <name type="scientific">Granulicella mallensis</name>
    <dbReference type="NCBI Taxonomy" id="940614"/>
    <lineage>
        <taxon>Bacteria</taxon>
        <taxon>Pseudomonadati</taxon>
        <taxon>Acidobacteriota</taxon>
        <taxon>Terriglobia</taxon>
        <taxon>Terriglobales</taxon>
        <taxon>Acidobacteriaceae</taxon>
        <taxon>Granulicella</taxon>
    </lineage>
</organism>
<comment type="caution">
    <text evidence="2">The sequence shown here is derived from an EMBL/GenBank/DDBJ whole genome shotgun (WGS) entry which is preliminary data.</text>
</comment>
<evidence type="ECO:0000256" key="1">
    <source>
        <dbReference type="SAM" id="SignalP"/>
    </source>
</evidence>
<feature type="signal peptide" evidence="1">
    <location>
        <begin position="1"/>
        <end position="18"/>
    </location>
</feature>
<dbReference type="InterPro" id="IPR017801">
    <property type="entry name" value="DUF3738"/>
</dbReference>
<accession>A0A7W7ZLQ4</accession>
<sequence>MKNLTLCTVLVIASASYAQTPTPPSGQPRLTFDVASIRPSLPIQHGYQDLKARADGYMATYVPVKMLIAYMYRIPARQIIGGPSWLKDDRYDVEAKADQKRTVDDLNTMFQNMLVDRFHLKFHIETKEANAYVLTIDKSGSKMKVNDQPQSDDMPMTFSSIGVWSGHRVPMPYFCWLLSQNLQDDERPVVDLTGLTGFYDFTLSFLPPGLPQEQLDQLSPEARDRPTLFEALKDQLGLKLVAGKGPVQYFVIDHIDRPTSN</sequence>
<dbReference type="Proteomes" id="UP000584867">
    <property type="component" value="Unassembled WGS sequence"/>
</dbReference>
<reference evidence="2 3" key="1">
    <citation type="submission" date="2020-08" db="EMBL/GenBank/DDBJ databases">
        <title>Genomic Encyclopedia of Type Strains, Phase IV (KMG-V): Genome sequencing to study the core and pangenomes of soil and plant-associated prokaryotes.</title>
        <authorList>
            <person name="Whitman W."/>
        </authorList>
    </citation>
    <scope>NUCLEOTIDE SEQUENCE [LARGE SCALE GENOMIC DNA]</scope>
    <source>
        <strain evidence="2 3">X5P3</strain>
    </source>
</reference>
<dbReference type="NCBIfam" id="TIGR03435">
    <property type="entry name" value="Soli_TIGR03435"/>
    <property type="match status" value="1"/>
</dbReference>
<dbReference type="EMBL" id="JACHIO010000002">
    <property type="protein sequence ID" value="MBB5062235.1"/>
    <property type="molecule type" value="Genomic_DNA"/>
</dbReference>
<protein>
    <submittedName>
        <fullName evidence="2">Uncharacterized protein (TIGR03435 family)</fullName>
    </submittedName>
</protein>
<evidence type="ECO:0000313" key="2">
    <source>
        <dbReference type="EMBL" id="MBB5062235.1"/>
    </source>
</evidence>
<proteinExistence type="predicted"/>
<dbReference type="RefSeq" id="WP_184252860.1">
    <property type="nucleotide sequence ID" value="NZ_JACHIO010000002.1"/>
</dbReference>
<dbReference type="Pfam" id="PF12543">
    <property type="entry name" value="DUF3738"/>
    <property type="match status" value="1"/>
</dbReference>
<feature type="chain" id="PRO_5030882556" evidence="1">
    <location>
        <begin position="19"/>
        <end position="261"/>
    </location>
</feature>
<keyword evidence="1" id="KW-0732">Signal</keyword>
<dbReference type="AlphaFoldDB" id="A0A7W7ZLQ4"/>
<gene>
    <name evidence="2" type="ORF">HDF15_000562</name>
</gene>
<name>A0A7W7ZLQ4_9BACT</name>
<evidence type="ECO:0000313" key="3">
    <source>
        <dbReference type="Proteomes" id="UP000584867"/>
    </source>
</evidence>